<protein>
    <recommendedName>
        <fullName evidence="2">Sialidase domain-containing protein</fullName>
    </recommendedName>
</protein>
<proteinExistence type="predicted"/>
<dbReference type="InterPro" id="IPR036278">
    <property type="entry name" value="Sialidase_sf"/>
</dbReference>
<evidence type="ECO:0008006" key="2">
    <source>
        <dbReference type="Google" id="ProtNLM"/>
    </source>
</evidence>
<feature type="non-terminal residue" evidence="1">
    <location>
        <position position="1"/>
    </location>
</feature>
<dbReference type="SUPFAM" id="SSF50939">
    <property type="entry name" value="Sialidases"/>
    <property type="match status" value="1"/>
</dbReference>
<evidence type="ECO:0000313" key="1">
    <source>
        <dbReference type="EMBL" id="GAG90845.1"/>
    </source>
</evidence>
<gene>
    <name evidence="1" type="ORF">S01H4_44300</name>
</gene>
<dbReference type="CDD" id="cd15482">
    <property type="entry name" value="Sialidase_non-viral"/>
    <property type="match status" value="1"/>
</dbReference>
<sequence>LFVSSSEDGGASWGRYRRTGLWGYPADLVTLGDGRLLAAYGHRRDPIGIKVAVSDDGLEWNEENAREIYRPPNLTNDDGRPAAGLDSGYRHIGYPSAVVLDDGSVRVAFHSFDETTRKQIVLIASFEVA</sequence>
<comment type="caution">
    <text evidence="1">The sequence shown here is derived from an EMBL/GenBank/DDBJ whole genome shotgun (WGS) entry which is preliminary data.</text>
</comment>
<name>X1B6W2_9ZZZZ</name>
<dbReference type="EMBL" id="BART01024548">
    <property type="protein sequence ID" value="GAG90845.1"/>
    <property type="molecule type" value="Genomic_DNA"/>
</dbReference>
<reference evidence="1" key="1">
    <citation type="journal article" date="2014" name="Front. Microbiol.">
        <title>High frequency of phylogenetically diverse reductive dehalogenase-homologous genes in deep subseafloor sedimentary metagenomes.</title>
        <authorList>
            <person name="Kawai M."/>
            <person name="Futagami T."/>
            <person name="Toyoda A."/>
            <person name="Takaki Y."/>
            <person name="Nishi S."/>
            <person name="Hori S."/>
            <person name="Arai W."/>
            <person name="Tsubouchi T."/>
            <person name="Morono Y."/>
            <person name="Uchiyama I."/>
            <person name="Ito T."/>
            <person name="Fujiyama A."/>
            <person name="Inagaki F."/>
            <person name="Takami H."/>
        </authorList>
    </citation>
    <scope>NUCLEOTIDE SEQUENCE</scope>
    <source>
        <strain evidence="1">Expedition CK06-06</strain>
    </source>
</reference>
<dbReference type="Gene3D" id="2.120.10.10">
    <property type="match status" value="1"/>
</dbReference>
<dbReference type="AlphaFoldDB" id="X1B6W2"/>
<accession>X1B6W2</accession>
<organism evidence="1">
    <name type="scientific">marine sediment metagenome</name>
    <dbReference type="NCBI Taxonomy" id="412755"/>
    <lineage>
        <taxon>unclassified sequences</taxon>
        <taxon>metagenomes</taxon>
        <taxon>ecological metagenomes</taxon>
    </lineage>
</organism>